<proteinExistence type="predicted"/>
<evidence type="ECO:0000313" key="2">
    <source>
        <dbReference type="EMBL" id="MFC4531373.1"/>
    </source>
</evidence>
<protein>
    <submittedName>
        <fullName evidence="2">Uncharacterized protein</fullName>
    </submittedName>
</protein>
<name>A0ABV9CEF3_9ACTN</name>
<reference evidence="3" key="1">
    <citation type="journal article" date="2019" name="Int. J. Syst. Evol. Microbiol.">
        <title>The Global Catalogue of Microorganisms (GCM) 10K type strain sequencing project: providing services to taxonomists for standard genome sequencing and annotation.</title>
        <authorList>
            <consortium name="The Broad Institute Genomics Platform"/>
            <consortium name="The Broad Institute Genome Sequencing Center for Infectious Disease"/>
            <person name="Wu L."/>
            <person name="Ma J."/>
        </authorList>
    </citation>
    <scope>NUCLEOTIDE SEQUENCE [LARGE SCALE GENOMIC DNA]</scope>
    <source>
        <strain evidence="3">CGMCC 4.7132</strain>
    </source>
</reference>
<dbReference type="RefSeq" id="WP_380839954.1">
    <property type="nucleotide sequence ID" value="NZ_JBHSFP010000006.1"/>
</dbReference>
<dbReference type="EMBL" id="JBHSFP010000006">
    <property type="protein sequence ID" value="MFC4531373.1"/>
    <property type="molecule type" value="Genomic_DNA"/>
</dbReference>
<evidence type="ECO:0000256" key="1">
    <source>
        <dbReference type="SAM" id="Coils"/>
    </source>
</evidence>
<comment type="caution">
    <text evidence="2">The sequence shown here is derived from an EMBL/GenBank/DDBJ whole genome shotgun (WGS) entry which is preliminary data.</text>
</comment>
<gene>
    <name evidence="2" type="ORF">ACFO60_11415</name>
</gene>
<evidence type="ECO:0000313" key="3">
    <source>
        <dbReference type="Proteomes" id="UP001596004"/>
    </source>
</evidence>
<feature type="coiled-coil region" evidence="1">
    <location>
        <begin position="74"/>
        <end position="101"/>
    </location>
</feature>
<keyword evidence="1" id="KW-0175">Coiled coil</keyword>
<keyword evidence="3" id="KW-1185">Reference proteome</keyword>
<dbReference type="Proteomes" id="UP001596004">
    <property type="component" value="Unassembled WGS sequence"/>
</dbReference>
<organism evidence="2 3">
    <name type="scientific">Sphaerisporangium dianthi</name>
    <dbReference type="NCBI Taxonomy" id="1436120"/>
    <lineage>
        <taxon>Bacteria</taxon>
        <taxon>Bacillati</taxon>
        <taxon>Actinomycetota</taxon>
        <taxon>Actinomycetes</taxon>
        <taxon>Streptosporangiales</taxon>
        <taxon>Streptosporangiaceae</taxon>
        <taxon>Sphaerisporangium</taxon>
    </lineage>
</organism>
<sequence length="170" mass="18876">MNLKVEPTEARVWAALTELLGDPERLEAMASDYLSLRPAPAGTDEAERVAAQITKLERSLNETVIEYAKAGLPAEAVKAATERITAELDELRSRKAEIEASRIEPERISELVARARRRLARLPAHRRSEVLDLLDVRVAVVDNAKWPRLRITGVLPLPDTQTRGRSQGAP</sequence>
<accession>A0ABV9CEF3</accession>